<comment type="similarity">
    <text evidence="2">Belongs to the SusD family.</text>
</comment>
<dbReference type="InterPro" id="IPR033985">
    <property type="entry name" value="SusD-like_N"/>
</dbReference>
<dbReference type="EMBL" id="JBHUPB010000004">
    <property type="protein sequence ID" value="MFD2966774.1"/>
    <property type="molecule type" value="Genomic_DNA"/>
</dbReference>
<dbReference type="RefSeq" id="WP_380935621.1">
    <property type="nucleotide sequence ID" value="NZ_JBHUPB010000004.1"/>
</dbReference>
<dbReference type="SUPFAM" id="SSF48452">
    <property type="entry name" value="TPR-like"/>
    <property type="match status" value="1"/>
</dbReference>
<dbReference type="Pfam" id="PF07980">
    <property type="entry name" value="SusD_RagB"/>
    <property type="match status" value="1"/>
</dbReference>
<comment type="caution">
    <text evidence="8">The sequence shown here is derived from an EMBL/GenBank/DDBJ whole genome shotgun (WGS) entry which is preliminary data.</text>
</comment>
<keyword evidence="4" id="KW-0472">Membrane</keyword>
<dbReference type="CDD" id="cd08977">
    <property type="entry name" value="SusD"/>
    <property type="match status" value="1"/>
</dbReference>
<organism evidence="8 9">
    <name type="scientific">Sphingobacterium bambusae</name>
    <dbReference type="NCBI Taxonomy" id="662858"/>
    <lineage>
        <taxon>Bacteria</taxon>
        <taxon>Pseudomonadati</taxon>
        <taxon>Bacteroidota</taxon>
        <taxon>Sphingobacteriia</taxon>
        <taxon>Sphingobacteriales</taxon>
        <taxon>Sphingobacteriaceae</taxon>
        <taxon>Sphingobacterium</taxon>
    </lineage>
</organism>
<feature type="domain" description="SusD-like N-terminal" evidence="7">
    <location>
        <begin position="103"/>
        <end position="209"/>
    </location>
</feature>
<accession>A0ABW6BE54</accession>
<evidence type="ECO:0000259" key="6">
    <source>
        <dbReference type="Pfam" id="PF07980"/>
    </source>
</evidence>
<evidence type="ECO:0000313" key="8">
    <source>
        <dbReference type="EMBL" id="MFD2966774.1"/>
    </source>
</evidence>
<keyword evidence="3" id="KW-0732">Signal</keyword>
<gene>
    <name evidence="8" type="ORF">ACFS7Y_05225</name>
</gene>
<comment type="subcellular location">
    <subcellularLocation>
        <location evidence="1">Cell outer membrane</location>
    </subcellularLocation>
</comment>
<evidence type="ECO:0000256" key="2">
    <source>
        <dbReference type="ARBA" id="ARBA00006275"/>
    </source>
</evidence>
<evidence type="ECO:0000256" key="3">
    <source>
        <dbReference type="ARBA" id="ARBA00022729"/>
    </source>
</evidence>
<dbReference type="InterPro" id="IPR012944">
    <property type="entry name" value="SusD_RagB_dom"/>
</dbReference>
<keyword evidence="5" id="KW-0998">Cell outer membrane</keyword>
<dbReference type="Gene3D" id="1.25.40.390">
    <property type="match status" value="1"/>
</dbReference>
<evidence type="ECO:0000256" key="1">
    <source>
        <dbReference type="ARBA" id="ARBA00004442"/>
    </source>
</evidence>
<protein>
    <submittedName>
        <fullName evidence="8">RagB/SusD family nutrient uptake outer membrane protein</fullName>
    </submittedName>
</protein>
<evidence type="ECO:0000256" key="5">
    <source>
        <dbReference type="ARBA" id="ARBA00023237"/>
    </source>
</evidence>
<sequence length="504" mass="56660">MRISKFVSSMILVIAMLCCTSSCNNKLDIVSSNAGAEQLQWQSISDTRAALMGVYGLLRAAMVDNYAHWVYGEMRFGDFVPYSRADLGAVSKNTLNASYPIVQELSNWRRFYAVINAASLFIERAPKVLDSDSRYTERDLKYDVAQARTLRAFAYFYMARVWGDVPLLTRSYDDGLFAEVARTPQNTVLAFAEQELLAAAQDLPYVYASGSQQYYGEGYSTWAGVLVNKISAYAILAHVAAWQGKYLNAEVYARFALENASSSAIVAYSVPNLLNSTTGLFAPSDKNQILALRSSYVLGEAAATGHIESLTLAYPLVTRANPDIYVPKDTINKIFLESTDTRFGIDTVSGLIRTNYFTDFNGDIPIFSKIRVIRDGSGDADFSIFGSNIVFSRLEEMQLLYAEINAVLGNSDEAIKYLNYVKFNRGVSPFIAGFGGDLIDEIFLERRRELMGEGWRWYDQVRYARIKKNNPTLNRLIEEEGIFWPIAADVLKRNSKLTQNDYWR</sequence>
<proteinExistence type="inferred from homology"/>
<dbReference type="Proteomes" id="UP001597525">
    <property type="component" value="Unassembled WGS sequence"/>
</dbReference>
<evidence type="ECO:0000256" key="4">
    <source>
        <dbReference type="ARBA" id="ARBA00023136"/>
    </source>
</evidence>
<feature type="domain" description="RagB/SusD" evidence="6">
    <location>
        <begin position="388"/>
        <end position="469"/>
    </location>
</feature>
<reference evidence="9" key="1">
    <citation type="journal article" date="2019" name="Int. J. Syst. Evol. Microbiol.">
        <title>The Global Catalogue of Microorganisms (GCM) 10K type strain sequencing project: providing services to taxonomists for standard genome sequencing and annotation.</title>
        <authorList>
            <consortium name="The Broad Institute Genomics Platform"/>
            <consortium name="The Broad Institute Genome Sequencing Center for Infectious Disease"/>
            <person name="Wu L."/>
            <person name="Ma J."/>
        </authorList>
    </citation>
    <scope>NUCLEOTIDE SEQUENCE [LARGE SCALE GENOMIC DNA]</scope>
    <source>
        <strain evidence="9">KCTC 22814</strain>
    </source>
</reference>
<keyword evidence="9" id="KW-1185">Reference proteome</keyword>
<name>A0ABW6BE54_9SPHI</name>
<evidence type="ECO:0000313" key="9">
    <source>
        <dbReference type="Proteomes" id="UP001597525"/>
    </source>
</evidence>
<evidence type="ECO:0000259" key="7">
    <source>
        <dbReference type="Pfam" id="PF14322"/>
    </source>
</evidence>
<dbReference type="Pfam" id="PF14322">
    <property type="entry name" value="SusD-like_3"/>
    <property type="match status" value="1"/>
</dbReference>
<dbReference type="InterPro" id="IPR011990">
    <property type="entry name" value="TPR-like_helical_dom_sf"/>
</dbReference>